<sequence length="438" mass="46000">MNISAIRDIKTIFLHAVSAVHPTQLVRRHIAVRDRTTVVISGDDYVLPPGGRVIVLGAGKASAAMAQELEQLLSAYFRLEGLVVTKYGHGLPLQYLDLLEAGHPVPDAQSVAASRRFQEIAAGTKEGDLVILLLSGGASALLADVPEGCSLADVQQLFQLLLASGAEIHDVNIVRKHLSQIKGGRLAQKIYPATLCSLILSDVVGDDLSVIGSGPTVPDPSTFADTMAILEKYELLPQLPASLRQHLDSGMAGNIPDTPKPGEEGFSHVHNYLVGTNRIAMQAAAEEARSLGYHPQLLSSATTGEAHTVAAALVQAAIQYNGPRPGCLLMGGETTVHVTGSGKGGRNQQLALAAAINLDGQHGITLLSAGTDGTDGPTDAAGAIADNHTLEKATAMQLNAQQFLQQHDAWTFFSKAGGLLVTGPTQTNVMDLMIVLIE</sequence>
<feature type="domain" description="MOFRL" evidence="1">
    <location>
        <begin position="327"/>
        <end position="431"/>
    </location>
</feature>
<dbReference type="FunFam" id="3.40.1480.10:FF:000002">
    <property type="entry name" value="Glycerate kinase"/>
    <property type="match status" value="1"/>
</dbReference>
<dbReference type="PANTHER" id="PTHR12227:SF0">
    <property type="entry name" value="GLYCERATE KINASE"/>
    <property type="match status" value="1"/>
</dbReference>
<keyword evidence="3" id="KW-0418">Kinase</keyword>
<dbReference type="OrthoDB" id="9766552at2"/>
<dbReference type="InterPro" id="IPR038614">
    <property type="entry name" value="GK_N_sf"/>
</dbReference>
<dbReference type="PANTHER" id="PTHR12227">
    <property type="entry name" value="GLYCERATE KINASE"/>
    <property type="match status" value="1"/>
</dbReference>
<dbReference type="InterPro" id="IPR039760">
    <property type="entry name" value="MOFRL_protein"/>
</dbReference>
<dbReference type="Gene3D" id="3.40.50.10180">
    <property type="entry name" value="Glycerate kinase, MOFRL-like N-terminal domain"/>
    <property type="match status" value="1"/>
</dbReference>
<name>A0A365XPJ5_9BACT</name>
<comment type="caution">
    <text evidence="3">The sequence shown here is derived from an EMBL/GenBank/DDBJ whole genome shotgun (WGS) entry which is preliminary data.</text>
</comment>
<dbReference type="Gene3D" id="3.40.1480.10">
    <property type="entry name" value="MOFRL domain"/>
    <property type="match status" value="1"/>
</dbReference>
<accession>A0A365XPJ5</accession>
<dbReference type="Pfam" id="PF13660">
    <property type="entry name" value="DUF4147"/>
    <property type="match status" value="1"/>
</dbReference>
<evidence type="ECO:0000313" key="4">
    <source>
        <dbReference type="Proteomes" id="UP000253410"/>
    </source>
</evidence>
<evidence type="ECO:0000259" key="2">
    <source>
        <dbReference type="Pfam" id="PF13660"/>
    </source>
</evidence>
<evidence type="ECO:0000313" key="3">
    <source>
        <dbReference type="EMBL" id="RBL88273.1"/>
    </source>
</evidence>
<dbReference type="InterPro" id="IPR037035">
    <property type="entry name" value="GK-like_C_sf"/>
</dbReference>
<dbReference type="AlphaFoldDB" id="A0A365XPJ5"/>
<feature type="domain" description="MOFRL-associated" evidence="2">
    <location>
        <begin position="9"/>
        <end position="247"/>
    </location>
</feature>
<dbReference type="GO" id="GO:0005737">
    <property type="term" value="C:cytoplasm"/>
    <property type="evidence" value="ECO:0007669"/>
    <property type="project" value="TreeGrafter"/>
</dbReference>
<gene>
    <name evidence="3" type="ORF">DF182_16885</name>
</gene>
<proteinExistence type="predicted"/>
<dbReference type="InterPro" id="IPR007835">
    <property type="entry name" value="MOFRL"/>
</dbReference>
<dbReference type="InterPro" id="IPR025286">
    <property type="entry name" value="MOFRL_assoc_dom"/>
</dbReference>
<dbReference type="EMBL" id="QFFJ01000002">
    <property type="protein sequence ID" value="RBL88273.1"/>
    <property type="molecule type" value="Genomic_DNA"/>
</dbReference>
<evidence type="ECO:0000259" key="1">
    <source>
        <dbReference type="Pfam" id="PF05161"/>
    </source>
</evidence>
<keyword evidence="4" id="KW-1185">Reference proteome</keyword>
<dbReference type="GO" id="GO:0008887">
    <property type="term" value="F:glycerate kinase activity"/>
    <property type="evidence" value="ECO:0007669"/>
    <property type="project" value="InterPro"/>
</dbReference>
<dbReference type="Pfam" id="PF05161">
    <property type="entry name" value="MOFRL"/>
    <property type="match status" value="1"/>
</dbReference>
<protein>
    <submittedName>
        <fullName evidence="3">Glycerate kinase</fullName>
    </submittedName>
</protein>
<dbReference type="SUPFAM" id="SSF82544">
    <property type="entry name" value="GckA/TtuD-like"/>
    <property type="match status" value="1"/>
</dbReference>
<organism evidence="3 4">
    <name type="scientific">Chitinophaga flava</name>
    <dbReference type="NCBI Taxonomy" id="2259036"/>
    <lineage>
        <taxon>Bacteria</taxon>
        <taxon>Pseudomonadati</taxon>
        <taxon>Bacteroidota</taxon>
        <taxon>Chitinophagia</taxon>
        <taxon>Chitinophagales</taxon>
        <taxon>Chitinophagaceae</taxon>
        <taxon>Chitinophaga</taxon>
    </lineage>
</organism>
<reference evidence="3 4" key="1">
    <citation type="submission" date="2018-05" db="EMBL/GenBank/DDBJ databases">
        <title>Chitinophaga sp. K3CV102501T nov., isolated from isolated from a monsoon evergreen broad-leaved forest soil.</title>
        <authorList>
            <person name="Lv Y."/>
        </authorList>
    </citation>
    <scope>NUCLEOTIDE SEQUENCE [LARGE SCALE GENOMIC DNA]</scope>
    <source>
        <strain evidence="3 4">GDMCC 1.1325</strain>
    </source>
</reference>
<keyword evidence="3" id="KW-0808">Transferase</keyword>
<dbReference type="Proteomes" id="UP000253410">
    <property type="component" value="Unassembled WGS sequence"/>
</dbReference>